<dbReference type="NCBIfam" id="TIGR02451">
    <property type="entry name" value="anti_sig_ChrR"/>
    <property type="match status" value="1"/>
</dbReference>
<dbReference type="Gene3D" id="1.10.10.1320">
    <property type="entry name" value="Anti-sigma factor, zinc-finger domain"/>
    <property type="match status" value="1"/>
</dbReference>
<evidence type="ECO:0000259" key="1">
    <source>
        <dbReference type="Pfam" id="PF12973"/>
    </source>
</evidence>
<dbReference type="SUPFAM" id="SSF51182">
    <property type="entry name" value="RmlC-like cupins"/>
    <property type="match status" value="1"/>
</dbReference>
<dbReference type="InterPro" id="IPR041916">
    <property type="entry name" value="Anti_sigma_zinc_sf"/>
</dbReference>
<sequence>MAHHPSHATLLACAAGTLPEPHRRVVAAHAARCPHCAAVLREADAMGAALMETLAPAAMAEGALQRTLARLDEPARPEPQPAPVSLDAMVEGRRWRPVAPGIAMMVLIRRDQSDSRLDLIRVAPGLALLEHGHDGQEMTCVMQGAFNDGLETYAEGDVAENDGSLEHQPRALPGPDCICLISTTGRLKPRSWLGRLIGPLLGM</sequence>
<dbReference type="EMBL" id="JACTVA010000002">
    <property type="protein sequence ID" value="MBC9205652.1"/>
    <property type="molecule type" value="Genomic_DNA"/>
</dbReference>
<keyword evidence="3" id="KW-1185">Reference proteome</keyword>
<organism evidence="2 3">
    <name type="scientific">Teichococcus aerophilus</name>
    <dbReference type="NCBI Taxonomy" id="1224513"/>
    <lineage>
        <taxon>Bacteria</taxon>
        <taxon>Pseudomonadati</taxon>
        <taxon>Pseudomonadota</taxon>
        <taxon>Alphaproteobacteria</taxon>
        <taxon>Acetobacterales</taxon>
        <taxon>Roseomonadaceae</taxon>
        <taxon>Roseomonas</taxon>
    </lineage>
</organism>
<reference evidence="2 3" key="1">
    <citation type="journal article" date="2013" name="Int. J. Syst. Evol. Microbiol.">
        <title>Roseomonas aerophila sp. nov., isolated from air.</title>
        <authorList>
            <person name="Kim S.J."/>
            <person name="Weon H.Y."/>
            <person name="Ahn J.H."/>
            <person name="Hong S.B."/>
            <person name="Seok S.J."/>
            <person name="Whang K.S."/>
            <person name="Kwon S.W."/>
        </authorList>
    </citation>
    <scope>NUCLEOTIDE SEQUENCE [LARGE SCALE GENOMIC DNA]</scope>
    <source>
        <strain evidence="2 3">NBRC 108923</strain>
    </source>
</reference>
<feature type="domain" description="ChrR-like cupin" evidence="1">
    <location>
        <begin position="93"/>
        <end position="183"/>
    </location>
</feature>
<comment type="caution">
    <text evidence="2">The sequence shown here is derived from an EMBL/GenBank/DDBJ whole genome shotgun (WGS) entry which is preliminary data.</text>
</comment>
<dbReference type="InterPro" id="IPR011051">
    <property type="entry name" value="RmlC_Cupin_sf"/>
</dbReference>
<dbReference type="Pfam" id="PF12973">
    <property type="entry name" value="Cupin_7"/>
    <property type="match status" value="1"/>
</dbReference>
<proteinExistence type="predicted"/>
<evidence type="ECO:0000313" key="3">
    <source>
        <dbReference type="Proteomes" id="UP000626026"/>
    </source>
</evidence>
<protein>
    <submittedName>
        <fullName evidence="2">Cupin domain-containing protein</fullName>
    </submittedName>
</protein>
<name>A0ABR7RGI8_9PROT</name>
<dbReference type="RefSeq" id="WP_187782817.1">
    <property type="nucleotide sequence ID" value="NZ_JACTVA010000002.1"/>
</dbReference>
<dbReference type="Gene3D" id="2.60.120.10">
    <property type="entry name" value="Jelly Rolls"/>
    <property type="match status" value="1"/>
</dbReference>
<dbReference type="CDD" id="cd20301">
    <property type="entry name" value="cupin_ChrR"/>
    <property type="match status" value="1"/>
</dbReference>
<accession>A0ABR7RGI8</accession>
<dbReference type="Proteomes" id="UP000626026">
    <property type="component" value="Unassembled WGS sequence"/>
</dbReference>
<dbReference type="InterPro" id="IPR014710">
    <property type="entry name" value="RmlC-like_jellyroll"/>
</dbReference>
<dbReference type="InterPro" id="IPR025979">
    <property type="entry name" value="ChrR-like_cupin_dom"/>
</dbReference>
<dbReference type="InterPro" id="IPR012807">
    <property type="entry name" value="Anti-sigma_ChrR"/>
</dbReference>
<gene>
    <name evidence="2" type="ORF">IBL26_02290</name>
</gene>
<evidence type="ECO:0000313" key="2">
    <source>
        <dbReference type="EMBL" id="MBC9205652.1"/>
    </source>
</evidence>